<dbReference type="Pfam" id="PF04827">
    <property type="entry name" value="Plant_tran"/>
    <property type="match status" value="1"/>
</dbReference>
<name>A0A163EMC6_PHYB8</name>
<sequence length="161" mass="18584">MLGSLDCMHWEWKYCPTAWHKQFVGKEKTLTIVLEAVASYNLSHLFRDLATEKTPVVNYSINDNKYNMRYYLTDGIYPTYGAFVKEICEGTGGVRKDVECAFDVVQAHFAIVSGPSRMWDRDTLHDIMTVCIILHNMIVEKKRKSMEIGHADNSERIADER</sequence>
<dbReference type="Proteomes" id="UP000077315">
    <property type="component" value="Unassembled WGS sequence"/>
</dbReference>
<protein>
    <submittedName>
        <fullName evidence="1">Uncharacterized protein</fullName>
    </submittedName>
</protein>
<dbReference type="InterPro" id="IPR006912">
    <property type="entry name" value="Harbinger_derived_prot"/>
</dbReference>
<dbReference type="AlphaFoldDB" id="A0A163EMC6"/>
<dbReference type="PANTHER" id="PTHR47150:SF6">
    <property type="entry name" value="OS01G0872900 PROTEIN"/>
    <property type="match status" value="1"/>
</dbReference>
<dbReference type="InParanoid" id="A0A163EMC6"/>
<keyword evidence="2" id="KW-1185">Reference proteome</keyword>
<dbReference type="GeneID" id="28994207"/>
<organism evidence="1 2">
    <name type="scientific">Phycomyces blakesleeanus (strain ATCC 8743b / DSM 1359 / FGSC 10004 / NBRC 33097 / NRRL 1555)</name>
    <dbReference type="NCBI Taxonomy" id="763407"/>
    <lineage>
        <taxon>Eukaryota</taxon>
        <taxon>Fungi</taxon>
        <taxon>Fungi incertae sedis</taxon>
        <taxon>Mucoromycota</taxon>
        <taxon>Mucoromycotina</taxon>
        <taxon>Mucoromycetes</taxon>
        <taxon>Mucorales</taxon>
        <taxon>Phycomycetaceae</taxon>
        <taxon>Phycomyces</taxon>
    </lineage>
</organism>
<dbReference type="EMBL" id="KV440972">
    <property type="protein sequence ID" value="OAD79480.1"/>
    <property type="molecule type" value="Genomic_DNA"/>
</dbReference>
<gene>
    <name evidence="1" type="ORF">PHYBLDRAFT_154142</name>
</gene>
<evidence type="ECO:0000313" key="1">
    <source>
        <dbReference type="EMBL" id="OAD79480.1"/>
    </source>
</evidence>
<accession>A0A163EMC6</accession>
<proteinExistence type="predicted"/>
<dbReference type="RefSeq" id="XP_018297520.1">
    <property type="nucleotide sequence ID" value="XM_018433301.1"/>
</dbReference>
<dbReference type="OrthoDB" id="2506095at2759"/>
<evidence type="ECO:0000313" key="2">
    <source>
        <dbReference type="Proteomes" id="UP000077315"/>
    </source>
</evidence>
<dbReference type="PANTHER" id="PTHR47150">
    <property type="entry name" value="OS12G0169200 PROTEIN"/>
    <property type="match status" value="1"/>
</dbReference>
<reference evidence="2" key="1">
    <citation type="submission" date="2015-06" db="EMBL/GenBank/DDBJ databases">
        <title>Expansion of signal transduction pathways in fungi by whole-genome duplication.</title>
        <authorList>
            <consortium name="DOE Joint Genome Institute"/>
            <person name="Corrochano L.M."/>
            <person name="Kuo A."/>
            <person name="Marcet-Houben M."/>
            <person name="Polaino S."/>
            <person name="Salamov A."/>
            <person name="Villalobos J.M."/>
            <person name="Alvarez M.I."/>
            <person name="Avalos J."/>
            <person name="Benito E.P."/>
            <person name="Benoit I."/>
            <person name="Burger G."/>
            <person name="Camino L.P."/>
            <person name="Canovas D."/>
            <person name="Cerda-Olmedo E."/>
            <person name="Cheng J.-F."/>
            <person name="Dominguez A."/>
            <person name="Elias M."/>
            <person name="Eslava A.P."/>
            <person name="Glaser F."/>
            <person name="Grimwood J."/>
            <person name="Gutierrez G."/>
            <person name="Heitman J."/>
            <person name="Henrissat B."/>
            <person name="Iturriaga E.A."/>
            <person name="Lang B.F."/>
            <person name="Lavin J.L."/>
            <person name="Lee S."/>
            <person name="Li W."/>
            <person name="Lindquist E."/>
            <person name="Lopez-Garcia S."/>
            <person name="Luque E.M."/>
            <person name="Marcos A.T."/>
            <person name="Martin J."/>
            <person name="McCluskey K."/>
            <person name="Medina H.R."/>
            <person name="Miralles-Duran A."/>
            <person name="Miyazaki A."/>
            <person name="Munoz-Torres E."/>
            <person name="Oguiza J.A."/>
            <person name="Ohm R."/>
            <person name="Olmedo M."/>
            <person name="Orejas M."/>
            <person name="Ortiz-Castellanos L."/>
            <person name="Pisabarro A.G."/>
            <person name="Rodriguez-Romero J."/>
            <person name="Ruiz-Herrera J."/>
            <person name="Ruiz-Vazquez R."/>
            <person name="Sanz C."/>
            <person name="Schackwitz W."/>
            <person name="Schmutz J."/>
            <person name="Shahriari M."/>
            <person name="Shelest E."/>
            <person name="Silva-Franco F."/>
            <person name="Soanes D."/>
            <person name="Syed K."/>
            <person name="Tagua V.G."/>
            <person name="Talbot N.J."/>
            <person name="Thon M."/>
            <person name="De vries R.P."/>
            <person name="Wiebenga A."/>
            <person name="Yadav J.S."/>
            <person name="Braun E.L."/>
            <person name="Baker S."/>
            <person name="Garre V."/>
            <person name="Horwitz B."/>
            <person name="Torres-Martinez S."/>
            <person name="Idnurm A."/>
            <person name="Herrera-Estrella A."/>
            <person name="Gabaldon T."/>
            <person name="Grigoriev I.V."/>
        </authorList>
    </citation>
    <scope>NUCLEOTIDE SEQUENCE [LARGE SCALE GENOMIC DNA]</scope>
    <source>
        <strain evidence="2">NRRL 1555(-)</strain>
    </source>
</reference>
<dbReference type="VEuPathDB" id="FungiDB:PHYBLDRAFT_154142"/>